<dbReference type="AlphaFoldDB" id="A0A1T4VYH4"/>
<dbReference type="InterPro" id="IPR000253">
    <property type="entry name" value="FHA_dom"/>
</dbReference>
<evidence type="ECO:0000256" key="1">
    <source>
        <dbReference type="SAM" id="Phobius"/>
    </source>
</evidence>
<dbReference type="Pfam" id="PF00498">
    <property type="entry name" value="FHA"/>
    <property type="match status" value="1"/>
</dbReference>
<organism evidence="3 4">
    <name type="scientific">Thiothrix eikelboomii</name>
    <dbReference type="NCBI Taxonomy" id="92487"/>
    <lineage>
        <taxon>Bacteria</taxon>
        <taxon>Pseudomonadati</taxon>
        <taxon>Pseudomonadota</taxon>
        <taxon>Gammaproteobacteria</taxon>
        <taxon>Thiotrichales</taxon>
        <taxon>Thiotrichaceae</taxon>
        <taxon>Thiothrix</taxon>
    </lineage>
</organism>
<keyword evidence="1" id="KW-0812">Transmembrane</keyword>
<reference evidence="3 4" key="1">
    <citation type="submission" date="2017-02" db="EMBL/GenBank/DDBJ databases">
        <authorList>
            <person name="Peterson S.W."/>
        </authorList>
    </citation>
    <scope>NUCLEOTIDE SEQUENCE [LARGE SCALE GENOMIC DNA]</scope>
    <source>
        <strain evidence="3 4">ATCC 49788</strain>
    </source>
</reference>
<dbReference type="SMART" id="SM00240">
    <property type="entry name" value="FHA"/>
    <property type="match status" value="1"/>
</dbReference>
<dbReference type="PROSITE" id="PS50006">
    <property type="entry name" value="FHA_DOMAIN"/>
    <property type="match status" value="1"/>
</dbReference>
<feature type="transmembrane region" description="Helical" evidence="1">
    <location>
        <begin position="151"/>
        <end position="173"/>
    </location>
</feature>
<keyword evidence="4" id="KW-1185">Reference proteome</keyword>
<accession>A0A1T4VYH4</accession>
<keyword evidence="1" id="KW-1133">Transmembrane helix</keyword>
<proteinExistence type="predicted"/>
<sequence>MEKLDACLLEIQLRPLNQYYHLTQFPVRIGRALDNDIILSDPSISAYHLEIDKTEQGLVFRNLSKENGTRLNGKALQVASLELKQPISLKLGNRRTRLLATSMQVAQASVHQCRGLLKVFCRPWYAFTLAVLTTSVFLYEAYLQSIFNKELVYYLSSVMPYLMGMIALALLIAGMSRLASQRWEFSPALGLAAFCMLTPQLLGELGRVLNYFFTANWPLNGLLLLSNFLLIPLLVYAYIRLVHHAERWPAVGVALLFSAPLLVYQAMDLTDQWTIEHEFTGQADFNRNLSAWDLRLKPTLSIDEYFIETEK</sequence>
<dbReference type="RefSeq" id="WP_078921124.1">
    <property type="nucleotide sequence ID" value="NZ_FUYB01000002.1"/>
</dbReference>
<dbReference type="STRING" id="92487.SAMN02745130_00644"/>
<feature type="domain" description="FHA" evidence="2">
    <location>
        <begin position="27"/>
        <end position="76"/>
    </location>
</feature>
<evidence type="ECO:0000259" key="2">
    <source>
        <dbReference type="PROSITE" id="PS50006"/>
    </source>
</evidence>
<feature type="transmembrane region" description="Helical" evidence="1">
    <location>
        <begin position="222"/>
        <end position="241"/>
    </location>
</feature>
<dbReference type="OrthoDB" id="5762105at2"/>
<evidence type="ECO:0000313" key="4">
    <source>
        <dbReference type="Proteomes" id="UP000190460"/>
    </source>
</evidence>
<dbReference type="InterPro" id="IPR008984">
    <property type="entry name" value="SMAD_FHA_dom_sf"/>
</dbReference>
<dbReference type="Proteomes" id="UP000190460">
    <property type="component" value="Unassembled WGS sequence"/>
</dbReference>
<dbReference type="SUPFAM" id="SSF49879">
    <property type="entry name" value="SMAD/FHA domain"/>
    <property type="match status" value="1"/>
</dbReference>
<evidence type="ECO:0000313" key="3">
    <source>
        <dbReference type="EMBL" id="SKA70043.1"/>
    </source>
</evidence>
<feature type="transmembrane region" description="Helical" evidence="1">
    <location>
        <begin position="185"/>
        <end position="202"/>
    </location>
</feature>
<dbReference type="Gene3D" id="2.60.200.20">
    <property type="match status" value="1"/>
</dbReference>
<dbReference type="EMBL" id="FUYB01000002">
    <property type="protein sequence ID" value="SKA70043.1"/>
    <property type="molecule type" value="Genomic_DNA"/>
</dbReference>
<protein>
    <submittedName>
        <fullName evidence="3">FHA domain-containing protein</fullName>
    </submittedName>
</protein>
<keyword evidence="1" id="KW-0472">Membrane</keyword>
<gene>
    <name evidence="3" type="ORF">SAMN02745130_00644</name>
</gene>
<feature type="transmembrane region" description="Helical" evidence="1">
    <location>
        <begin position="124"/>
        <end position="145"/>
    </location>
</feature>
<dbReference type="CDD" id="cd00060">
    <property type="entry name" value="FHA"/>
    <property type="match status" value="1"/>
</dbReference>
<name>A0A1T4VYH4_9GAMM</name>